<dbReference type="Proteomes" id="UP000824258">
    <property type="component" value="Unassembled WGS sequence"/>
</dbReference>
<dbReference type="InterPro" id="IPR036822">
    <property type="entry name" value="CutC-like_dom_sf"/>
</dbReference>
<reference evidence="3" key="1">
    <citation type="submission" date="2020-10" db="EMBL/GenBank/DDBJ databases">
        <authorList>
            <person name="Gilroy R."/>
        </authorList>
    </citation>
    <scope>NUCLEOTIDE SEQUENCE</scope>
    <source>
        <strain evidence="3">ChiHjej9B8-7071</strain>
    </source>
</reference>
<protein>
    <recommendedName>
        <fullName evidence="2">PF03932 family protein CutC</fullName>
    </recommendedName>
</protein>
<keyword evidence="2" id="KW-0963">Cytoplasm</keyword>
<comment type="caution">
    <text evidence="2">Once thought to be involved in copper homeostasis, experiments in E.coli have shown this is not the case.</text>
</comment>
<dbReference type="GO" id="GO:0005737">
    <property type="term" value="C:cytoplasm"/>
    <property type="evidence" value="ECO:0007669"/>
    <property type="project" value="UniProtKB-SubCell"/>
</dbReference>
<dbReference type="HAMAP" id="MF_00795">
    <property type="entry name" value="CutC"/>
    <property type="match status" value="1"/>
</dbReference>
<accession>A0A9D1A6F4</accession>
<proteinExistence type="inferred from homology"/>
<comment type="similarity">
    <text evidence="1 2">Belongs to the CutC family.</text>
</comment>
<reference evidence="3" key="2">
    <citation type="journal article" date="2021" name="PeerJ">
        <title>Extensive microbial diversity within the chicken gut microbiome revealed by metagenomics and culture.</title>
        <authorList>
            <person name="Gilroy R."/>
            <person name="Ravi A."/>
            <person name="Getino M."/>
            <person name="Pursley I."/>
            <person name="Horton D.L."/>
            <person name="Alikhan N.F."/>
            <person name="Baker D."/>
            <person name="Gharbi K."/>
            <person name="Hall N."/>
            <person name="Watson M."/>
            <person name="Adriaenssens E.M."/>
            <person name="Foster-Nyarko E."/>
            <person name="Jarju S."/>
            <person name="Secka A."/>
            <person name="Antonio M."/>
            <person name="Oren A."/>
            <person name="Chaudhuri R.R."/>
            <person name="La Ragione R."/>
            <person name="Hildebrand F."/>
            <person name="Pallen M.J."/>
        </authorList>
    </citation>
    <scope>NUCLEOTIDE SEQUENCE</scope>
    <source>
        <strain evidence="3">ChiHjej9B8-7071</strain>
    </source>
</reference>
<dbReference type="AlphaFoldDB" id="A0A9D1A6F4"/>
<dbReference type="InterPro" id="IPR005627">
    <property type="entry name" value="CutC-like"/>
</dbReference>
<dbReference type="EMBL" id="DVGD01000004">
    <property type="protein sequence ID" value="HIR08779.1"/>
    <property type="molecule type" value="Genomic_DNA"/>
</dbReference>
<dbReference type="Pfam" id="PF03932">
    <property type="entry name" value="CutC"/>
    <property type="match status" value="1"/>
</dbReference>
<evidence type="ECO:0000256" key="2">
    <source>
        <dbReference type="HAMAP-Rule" id="MF_00795"/>
    </source>
</evidence>
<gene>
    <name evidence="2" type="primary">cutC</name>
    <name evidence="3" type="ORF">IAA70_00080</name>
</gene>
<dbReference type="SUPFAM" id="SSF110395">
    <property type="entry name" value="CutC-like"/>
    <property type="match status" value="1"/>
</dbReference>
<dbReference type="PANTHER" id="PTHR12598">
    <property type="entry name" value="COPPER HOMEOSTASIS PROTEIN CUTC"/>
    <property type="match status" value="1"/>
</dbReference>
<organism evidence="3 4">
    <name type="scientific">Candidatus Avoscillospira stercoripullorum</name>
    <dbReference type="NCBI Taxonomy" id="2840709"/>
    <lineage>
        <taxon>Bacteria</taxon>
        <taxon>Bacillati</taxon>
        <taxon>Bacillota</taxon>
        <taxon>Clostridia</taxon>
        <taxon>Eubacteriales</taxon>
        <taxon>Oscillospiraceae</taxon>
        <taxon>Oscillospiraceae incertae sedis</taxon>
        <taxon>Candidatus Avoscillospira</taxon>
    </lineage>
</organism>
<name>A0A9D1A6F4_9FIRM</name>
<evidence type="ECO:0000256" key="1">
    <source>
        <dbReference type="ARBA" id="ARBA00007768"/>
    </source>
</evidence>
<sequence>MERLLEVCVDSLESALAAQEGGADRLELCGHLSIGGVTPSLALIEAVMAQVTIPVNVLIRPRFGDFCFTGAEKQQLLREVALCRDVGVHGIVLGALNPDGRLDEEHLAASMEVGGGKLSHTLHRAFDLCRDPMEGLETAVALGFDTILTSGQQARAVDGIGLLRDLNQRAGERIAILAGSGVTPENMPLLHRETGIRQFHFSAKVTRPSPMVFRRPGVPMGLPLADEYERTCADAETVARAKAVLLGLF</sequence>
<dbReference type="Gene3D" id="3.20.20.380">
    <property type="entry name" value="Copper homeostasis (CutC) domain"/>
    <property type="match status" value="1"/>
</dbReference>
<evidence type="ECO:0000313" key="4">
    <source>
        <dbReference type="Proteomes" id="UP000824258"/>
    </source>
</evidence>
<dbReference type="GO" id="GO:0005507">
    <property type="term" value="F:copper ion binding"/>
    <property type="evidence" value="ECO:0007669"/>
    <property type="project" value="TreeGrafter"/>
</dbReference>
<dbReference type="PANTHER" id="PTHR12598:SF0">
    <property type="entry name" value="COPPER HOMEOSTASIS PROTEIN CUTC HOMOLOG"/>
    <property type="match status" value="1"/>
</dbReference>
<evidence type="ECO:0000313" key="3">
    <source>
        <dbReference type="EMBL" id="HIR08779.1"/>
    </source>
</evidence>
<comment type="caution">
    <text evidence="3">The sequence shown here is derived from an EMBL/GenBank/DDBJ whole genome shotgun (WGS) entry which is preliminary data.</text>
</comment>
<comment type="subcellular location">
    <subcellularLocation>
        <location evidence="2">Cytoplasm</location>
    </subcellularLocation>
</comment>